<dbReference type="Proteomes" id="UP000324233">
    <property type="component" value="Chromosome"/>
</dbReference>
<name>A0A5B9W5G4_9BACT</name>
<organism evidence="2 3">
    <name type="scientific">Aquisphaera giovannonii</name>
    <dbReference type="NCBI Taxonomy" id="406548"/>
    <lineage>
        <taxon>Bacteria</taxon>
        <taxon>Pseudomonadati</taxon>
        <taxon>Planctomycetota</taxon>
        <taxon>Planctomycetia</taxon>
        <taxon>Isosphaerales</taxon>
        <taxon>Isosphaeraceae</taxon>
        <taxon>Aquisphaera</taxon>
    </lineage>
</organism>
<gene>
    <name evidence="2" type="ORF">OJF2_37670</name>
</gene>
<evidence type="ECO:0000313" key="2">
    <source>
        <dbReference type="EMBL" id="QEH35220.1"/>
    </source>
</evidence>
<keyword evidence="3" id="KW-1185">Reference proteome</keyword>
<dbReference type="EMBL" id="CP042997">
    <property type="protein sequence ID" value="QEH35220.1"/>
    <property type="molecule type" value="Genomic_DNA"/>
</dbReference>
<accession>A0A5B9W5G4</accession>
<evidence type="ECO:0000256" key="1">
    <source>
        <dbReference type="SAM" id="MobiDB-lite"/>
    </source>
</evidence>
<evidence type="ECO:0000313" key="3">
    <source>
        <dbReference type="Proteomes" id="UP000324233"/>
    </source>
</evidence>
<sequence length="43" mass="4746">MTVLGLRPATSSKTRRGEALRPRTGRRVRNGTAFASTFAVENR</sequence>
<proteinExistence type="predicted"/>
<feature type="region of interest" description="Disordered" evidence="1">
    <location>
        <begin position="1"/>
        <end position="43"/>
    </location>
</feature>
<reference evidence="2 3" key="1">
    <citation type="submission" date="2019-08" db="EMBL/GenBank/DDBJ databases">
        <title>Deep-cultivation of Planctomycetes and their phenomic and genomic characterization uncovers novel biology.</title>
        <authorList>
            <person name="Wiegand S."/>
            <person name="Jogler M."/>
            <person name="Boedeker C."/>
            <person name="Pinto D."/>
            <person name="Vollmers J."/>
            <person name="Rivas-Marin E."/>
            <person name="Kohn T."/>
            <person name="Peeters S.H."/>
            <person name="Heuer A."/>
            <person name="Rast P."/>
            <person name="Oberbeckmann S."/>
            <person name="Bunk B."/>
            <person name="Jeske O."/>
            <person name="Meyerdierks A."/>
            <person name="Storesund J.E."/>
            <person name="Kallscheuer N."/>
            <person name="Luecker S."/>
            <person name="Lage O.M."/>
            <person name="Pohl T."/>
            <person name="Merkel B.J."/>
            <person name="Hornburger P."/>
            <person name="Mueller R.-W."/>
            <person name="Bruemmer F."/>
            <person name="Labrenz M."/>
            <person name="Spormann A.M."/>
            <person name="Op den Camp H."/>
            <person name="Overmann J."/>
            <person name="Amann R."/>
            <person name="Jetten M.S.M."/>
            <person name="Mascher T."/>
            <person name="Medema M.H."/>
            <person name="Devos D.P."/>
            <person name="Kaster A.-K."/>
            <person name="Ovreas L."/>
            <person name="Rohde M."/>
            <person name="Galperin M.Y."/>
            <person name="Jogler C."/>
        </authorList>
    </citation>
    <scope>NUCLEOTIDE SEQUENCE [LARGE SCALE GENOMIC DNA]</scope>
    <source>
        <strain evidence="2 3">OJF2</strain>
    </source>
</reference>
<dbReference type="AlphaFoldDB" id="A0A5B9W5G4"/>
<protein>
    <submittedName>
        <fullName evidence="2">Uncharacterized protein</fullName>
    </submittedName>
</protein>
<dbReference type="KEGG" id="agv:OJF2_37670"/>